<protein>
    <submittedName>
        <fullName evidence="1">Unannotated protein</fullName>
    </submittedName>
</protein>
<name>A0A6J6P649_9ZZZZ</name>
<proteinExistence type="predicted"/>
<sequence length="69" mass="8126">MIERSPFYDNGLPRFKGDYSAGKMHGFWQFFRKDGSLMRSGSFDHDRQIGVWKTFDREGKLVKETDFGN</sequence>
<dbReference type="EMBL" id="CAEZXK010000049">
    <property type="protein sequence ID" value="CAB4694359.1"/>
    <property type="molecule type" value="Genomic_DNA"/>
</dbReference>
<dbReference type="SUPFAM" id="SSF82185">
    <property type="entry name" value="Histone H3 K4-specific methyltransferase SET7/9 N-terminal domain"/>
    <property type="match status" value="1"/>
</dbReference>
<dbReference type="AlphaFoldDB" id="A0A6J6P649"/>
<reference evidence="1" key="1">
    <citation type="submission" date="2020-05" db="EMBL/GenBank/DDBJ databases">
        <authorList>
            <person name="Chiriac C."/>
            <person name="Salcher M."/>
            <person name="Ghai R."/>
            <person name="Kavagutti S V."/>
        </authorList>
    </citation>
    <scope>NUCLEOTIDE SEQUENCE</scope>
</reference>
<dbReference type="Gene3D" id="2.20.110.10">
    <property type="entry name" value="Histone H3 K4-specific methyltransferase SET7/9 N-terminal domain"/>
    <property type="match status" value="1"/>
</dbReference>
<gene>
    <name evidence="1" type="ORF">UFOPK2370_01164</name>
</gene>
<accession>A0A6J6P649</accession>
<organism evidence="1">
    <name type="scientific">freshwater metagenome</name>
    <dbReference type="NCBI Taxonomy" id="449393"/>
    <lineage>
        <taxon>unclassified sequences</taxon>
        <taxon>metagenomes</taxon>
        <taxon>ecological metagenomes</taxon>
    </lineage>
</organism>
<evidence type="ECO:0000313" key="1">
    <source>
        <dbReference type="EMBL" id="CAB4694359.1"/>
    </source>
</evidence>